<dbReference type="EMBL" id="CAMXCT010001293">
    <property type="protein sequence ID" value="CAI3988714.1"/>
    <property type="molecule type" value="Genomic_DNA"/>
</dbReference>
<feature type="region of interest" description="Disordered" evidence="1">
    <location>
        <begin position="1"/>
        <end position="301"/>
    </location>
</feature>
<keyword evidence="4" id="KW-1185">Reference proteome</keyword>
<proteinExistence type="predicted"/>
<reference evidence="3 4" key="2">
    <citation type="submission" date="2024-05" db="EMBL/GenBank/DDBJ databases">
        <authorList>
            <person name="Chen Y."/>
            <person name="Shah S."/>
            <person name="Dougan E. K."/>
            <person name="Thang M."/>
            <person name="Chan C."/>
        </authorList>
    </citation>
    <scope>NUCLEOTIDE SEQUENCE [LARGE SCALE GENOMIC DNA]</scope>
</reference>
<accession>A0A9P1FT84</accession>
<feature type="compositionally biased region" description="Basic and acidic residues" evidence="1">
    <location>
        <begin position="291"/>
        <end position="301"/>
    </location>
</feature>
<organism evidence="2">
    <name type="scientific">Cladocopium goreaui</name>
    <dbReference type="NCBI Taxonomy" id="2562237"/>
    <lineage>
        <taxon>Eukaryota</taxon>
        <taxon>Sar</taxon>
        <taxon>Alveolata</taxon>
        <taxon>Dinophyceae</taxon>
        <taxon>Suessiales</taxon>
        <taxon>Symbiodiniaceae</taxon>
        <taxon>Cladocopium</taxon>
    </lineage>
</organism>
<evidence type="ECO:0000313" key="3">
    <source>
        <dbReference type="EMBL" id="CAL4776026.1"/>
    </source>
</evidence>
<gene>
    <name evidence="2" type="ORF">C1SCF055_LOCUS15840</name>
</gene>
<protein>
    <submittedName>
        <fullName evidence="2">Uncharacterized protein</fullName>
    </submittedName>
</protein>
<reference evidence="2" key="1">
    <citation type="submission" date="2022-10" db="EMBL/GenBank/DDBJ databases">
        <authorList>
            <person name="Chen Y."/>
            <person name="Dougan E. K."/>
            <person name="Chan C."/>
            <person name="Rhodes N."/>
            <person name="Thang M."/>
        </authorList>
    </citation>
    <scope>NUCLEOTIDE SEQUENCE</scope>
</reference>
<feature type="compositionally biased region" description="Acidic residues" evidence="1">
    <location>
        <begin position="15"/>
        <end position="82"/>
    </location>
</feature>
<name>A0A9P1FT84_9DINO</name>
<dbReference type="AlphaFoldDB" id="A0A9P1FT84"/>
<evidence type="ECO:0000313" key="4">
    <source>
        <dbReference type="Proteomes" id="UP001152797"/>
    </source>
</evidence>
<feature type="region of interest" description="Disordered" evidence="1">
    <location>
        <begin position="476"/>
        <end position="514"/>
    </location>
</feature>
<feature type="compositionally biased region" description="Basic and acidic residues" evidence="1">
    <location>
        <begin position="207"/>
        <end position="245"/>
    </location>
</feature>
<dbReference type="OrthoDB" id="447689at2759"/>
<feature type="compositionally biased region" description="Basic and acidic residues" evidence="1">
    <location>
        <begin position="496"/>
        <end position="514"/>
    </location>
</feature>
<dbReference type="EMBL" id="CAMXCT030001293">
    <property type="protein sequence ID" value="CAL4776026.1"/>
    <property type="molecule type" value="Genomic_DNA"/>
</dbReference>
<feature type="compositionally biased region" description="Basic and acidic residues" evidence="1">
    <location>
        <begin position="184"/>
        <end position="193"/>
    </location>
</feature>
<evidence type="ECO:0000313" key="2">
    <source>
        <dbReference type="EMBL" id="CAI3988714.1"/>
    </source>
</evidence>
<comment type="caution">
    <text evidence="2">The sequence shown here is derived from an EMBL/GenBank/DDBJ whole genome shotgun (WGS) entry which is preliminary data.</text>
</comment>
<feature type="compositionally biased region" description="Basic and acidic residues" evidence="1">
    <location>
        <begin position="97"/>
        <end position="173"/>
    </location>
</feature>
<dbReference type="EMBL" id="CAMXCT020001293">
    <property type="protein sequence ID" value="CAL1142089.1"/>
    <property type="molecule type" value="Genomic_DNA"/>
</dbReference>
<sequence>MTKLIEVTPASDSEKSEEEAEDSSSSEDEDEDEVEDEKDEQEEESTEAEEDDDETSEERDSDEEDEDNQIGEEDSEDSDPESSSETSSASDTDDEKDEKKKDDEKNQKKKEAQKKDAQVMEDPKKKDDARKKNNDEQKKQDNQKNNDEQKKDQKKKNDEQKKEEQKKEEERKKGGSKKVSAKKKKEEQKDEKKSKHKKGKKTKKVSKHEAGANDGKSEKKEETKKAKKDKENKEKEKEKKDDKKRPSTGATGPAAHVKKTKEAKDGSSAPAAPAAPSSKLEAAEAKLGNTEGKESDKDLINSNTHHKEYLRYKRWIKNGKRFPVVLGSRLATEEGRNNLFVDYVKCGGNIDEIIARHEQSLTESQKSQVKYGFRSEKWLQDQYGDDKAKRIMAKKVSLGLTIADPEEPEDCLYFCLIDIDVKNINEFKKVTSLEAKGMISPEMLTAFTEAGGVMDPTKVKGDMSSQAGMTKALQFMNMPSSDGKSNNKSKSKKARGAKETTGDKDQVKAETPQDKAKSLITKVLKDANACRDMAFRLKPLEMSDQLIQQLKAIQNQFEKQARVLQELVNQGKQKMKHYAAAMEEAPRNMENAFEQFSPVIKLLG</sequence>
<feature type="compositionally biased region" description="Basic residues" evidence="1">
    <location>
        <begin position="194"/>
        <end position="206"/>
    </location>
</feature>
<feature type="compositionally biased region" description="Low complexity" evidence="1">
    <location>
        <begin position="267"/>
        <end position="280"/>
    </location>
</feature>
<dbReference type="Proteomes" id="UP001152797">
    <property type="component" value="Unassembled WGS sequence"/>
</dbReference>
<feature type="compositionally biased region" description="Basic residues" evidence="1">
    <location>
        <begin position="174"/>
        <end position="183"/>
    </location>
</feature>
<evidence type="ECO:0000256" key="1">
    <source>
        <dbReference type="SAM" id="MobiDB-lite"/>
    </source>
</evidence>